<dbReference type="AlphaFoldDB" id="A0A1H8VI54"/>
<protein>
    <submittedName>
        <fullName evidence="2">4,5-dihydroxyphthalate decarboxylase</fullName>
    </submittedName>
</protein>
<feature type="domain" description="SsuA/THI5-like" evidence="1">
    <location>
        <begin position="86"/>
        <end position="142"/>
    </location>
</feature>
<dbReference type="InterPro" id="IPR015168">
    <property type="entry name" value="SsuA/THI5"/>
</dbReference>
<reference evidence="2 3" key="1">
    <citation type="submission" date="2016-10" db="EMBL/GenBank/DDBJ databases">
        <authorList>
            <person name="de Groot N.N."/>
        </authorList>
    </citation>
    <scope>NUCLEOTIDE SEQUENCE [LARGE SCALE GENOMIC DNA]</scope>
    <source>
        <strain evidence="2 3">DSM 44993</strain>
    </source>
</reference>
<accession>A0A1H8VI54</accession>
<keyword evidence="3" id="KW-1185">Reference proteome</keyword>
<evidence type="ECO:0000313" key="3">
    <source>
        <dbReference type="Proteomes" id="UP000198582"/>
    </source>
</evidence>
<dbReference type="Pfam" id="PF09084">
    <property type="entry name" value="NMT1"/>
    <property type="match status" value="1"/>
</dbReference>
<dbReference type="RefSeq" id="WP_091616496.1">
    <property type="nucleotide sequence ID" value="NZ_FOEF01000004.1"/>
</dbReference>
<evidence type="ECO:0000313" key="2">
    <source>
        <dbReference type="EMBL" id="SEP14897.1"/>
    </source>
</evidence>
<dbReference type="EMBL" id="FOEF01000004">
    <property type="protein sequence ID" value="SEP14897.1"/>
    <property type="molecule type" value="Genomic_DNA"/>
</dbReference>
<gene>
    <name evidence="2" type="ORF">SAMN04489732_10459</name>
</gene>
<dbReference type="Proteomes" id="UP000198582">
    <property type="component" value="Unassembled WGS sequence"/>
</dbReference>
<dbReference type="Gene3D" id="3.40.190.10">
    <property type="entry name" value="Periplasmic binding protein-like II"/>
    <property type="match status" value="1"/>
</dbReference>
<organism evidence="2 3">
    <name type="scientific">Amycolatopsis saalfeldensis</name>
    <dbReference type="NCBI Taxonomy" id="394193"/>
    <lineage>
        <taxon>Bacteria</taxon>
        <taxon>Bacillati</taxon>
        <taxon>Actinomycetota</taxon>
        <taxon>Actinomycetes</taxon>
        <taxon>Pseudonocardiales</taxon>
        <taxon>Pseudonocardiaceae</taxon>
        <taxon>Amycolatopsis</taxon>
    </lineage>
</organism>
<dbReference type="SUPFAM" id="SSF53850">
    <property type="entry name" value="Periplasmic binding protein-like II"/>
    <property type="match status" value="1"/>
</dbReference>
<dbReference type="OrthoDB" id="3805543at2"/>
<name>A0A1H8VI54_9PSEU</name>
<proteinExistence type="predicted"/>
<dbReference type="STRING" id="394193.SAMN04489732_10459"/>
<sequence length="332" mass="37334">MTGVTLRLGGYSYEHTSAVFEGTVPIEGADLVPTTEPLVSDVFRGMIEGRYDVAELGLTYFLRMWDTGESPFLALPIFPNRNFRHSALFVNADNGIERPEDLVGRTIGEFALWGSDPGVWMKGILAEDHGVTPDQLSWVIGGTDHPIPSFGWVPQPVPEGVRVRHAGEGETLAAMLEAGEIDALLSVDVPRSVLAGTGRIRRLFPDYESVEREYFARTGIFPMMHVVAIRKDFHAEHPGVARAVYEAFLTAKDEKQKHYLDRAAKQHMNVITPWFSELFAENRRLMSDDWWPYGVGKNRHAVDTFLRYHHEQGLSRRLLTSEDIFVPELLGS</sequence>
<evidence type="ECO:0000259" key="1">
    <source>
        <dbReference type="Pfam" id="PF09084"/>
    </source>
</evidence>